<evidence type="ECO:0008006" key="4">
    <source>
        <dbReference type="Google" id="ProtNLM"/>
    </source>
</evidence>
<evidence type="ECO:0000313" key="2">
    <source>
        <dbReference type="EMBL" id="MEY8538766.1"/>
    </source>
</evidence>
<keyword evidence="3" id="KW-1185">Reference proteome</keyword>
<organism evidence="2 3">
    <name type="scientific">Lactococcus muris</name>
    <dbReference type="NCBI Taxonomy" id="2941330"/>
    <lineage>
        <taxon>Bacteria</taxon>
        <taxon>Bacillati</taxon>
        <taxon>Bacillota</taxon>
        <taxon>Bacilli</taxon>
        <taxon>Lactobacillales</taxon>
        <taxon>Streptococcaceae</taxon>
        <taxon>Lactococcus</taxon>
    </lineage>
</organism>
<proteinExistence type="predicted"/>
<evidence type="ECO:0000256" key="1">
    <source>
        <dbReference type="SAM" id="SignalP"/>
    </source>
</evidence>
<feature type="signal peptide" evidence="1">
    <location>
        <begin position="1"/>
        <end position="27"/>
    </location>
</feature>
<evidence type="ECO:0000313" key="3">
    <source>
        <dbReference type="Proteomes" id="UP001565242"/>
    </source>
</evidence>
<keyword evidence="1" id="KW-0732">Signal</keyword>
<name>A0ABV4DAH6_9LACT</name>
<reference evidence="2 3" key="1">
    <citation type="submission" date="2024-03" db="EMBL/GenBank/DDBJ databases">
        <title>Mouse gut bacterial collection (mGBC) of GemPharmatech.</title>
        <authorList>
            <person name="He Y."/>
            <person name="Dong L."/>
            <person name="Wu D."/>
            <person name="Gao X."/>
            <person name="Lin Z."/>
        </authorList>
    </citation>
    <scope>NUCLEOTIDE SEQUENCE [LARGE SCALE GENOMIC DNA]</scope>
    <source>
        <strain evidence="2 3">20-218</strain>
    </source>
</reference>
<dbReference type="RefSeq" id="WP_202231554.1">
    <property type="nucleotide sequence ID" value="NZ_BAAFQO010000028.1"/>
</dbReference>
<gene>
    <name evidence="2" type="ORF">AALM99_09970</name>
</gene>
<dbReference type="Proteomes" id="UP001565242">
    <property type="component" value="Unassembled WGS sequence"/>
</dbReference>
<comment type="caution">
    <text evidence="2">The sequence shown here is derived from an EMBL/GenBank/DDBJ whole genome shotgun (WGS) entry which is preliminary data.</text>
</comment>
<accession>A0ABV4DAH6</accession>
<dbReference type="EMBL" id="JBCLSQ010000030">
    <property type="protein sequence ID" value="MEY8538766.1"/>
    <property type="molecule type" value="Genomic_DNA"/>
</dbReference>
<protein>
    <recommendedName>
        <fullName evidence="4">Secreted protein</fullName>
    </recommendedName>
</protein>
<sequence length="180" mass="20115">MLKRLMLSFAVLLGVLCLSGAPNHAFASTVGAPPSSQSNENTDDTLPLDTPLVLRGFDYNNNFLGYLGLTSSFFWNYLYMDTYGEMYLEDAGHGKFFIRAGKPSWEEYDYVTISSRGYLYLGTKEHAEPFTITSENDPVNPGQKLYDIFDSKFRGVGVYGRYVTVGGGTVPVFWQIIPQP</sequence>
<feature type="chain" id="PRO_5046004350" description="Secreted protein" evidence="1">
    <location>
        <begin position="28"/>
        <end position="180"/>
    </location>
</feature>